<accession>A0AAQ3CNI7</accession>
<dbReference type="Pfam" id="PF07094">
    <property type="entry name" value="DUF1357"/>
    <property type="match status" value="1"/>
</dbReference>
<organism evidence="2 4">
    <name type="scientific">Borrelia miyamotoi</name>
    <dbReference type="NCBI Taxonomy" id="47466"/>
    <lineage>
        <taxon>Bacteria</taxon>
        <taxon>Pseudomonadati</taxon>
        <taxon>Spirochaetota</taxon>
        <taxon>Spirochaetia</taxon>
        <taxon>Spirochaetales</taxon>
        <taxon>Borreliaceae</taxon>
        <taxon>Borrelia</taxon>
    </lineage>
</organism>
<name>A0AAQ3CNI7_9SPIR</name>
<dbReference type="AlphaFoldDB" id="A0AAQ3CNI7"/>
<dbReference type="EMBL" id="CP024335">
    <property type="protein sequence ID" value="WDE71668.1"/>
    <property type="molecule type" value="Genomic_DNA"/>
</dbReference>
<protein>
    <submittedName>
        <fullName evidence="2">DUF1357 family protein</fullName>
    </submittedName>
</protein>
<evidence type="ECO:0000313" key="3">
    <source>
        <dbReference type="Proteomes" id="UP000230633"/>
    </source>
</evidence>
<dbReference type="Proteomes" id="UP000230633">
    <property type="component" value="Plasmid pYekat-1-lp70"/>
</dbReference>
<sequence>MLEPNFTPQNFNEFNISIVNAYKAKRIQVYNLKTKKTI</sequence>
<evidence type="ECO:0000313" key="2">
    <source>
        <dbReference type="EMBL" id="WEG86048.1"/>
    </source>
</evidence>
<dbReference type="EMBL" id="CP117139">
    <property type="protein sequence ID" value="WEG86048.1"/>
    <property type="molecule type" value="Genomic_DNA"/>
</dbReference>
<dbReference type="InterPro" id="IPR009791">
    <property type="entry name" value="DUF1357"/>
</dbReference>
<reference evidence="3" key="1">
    <citation type="submission" date="2017-10" db="EMBL/GenBank/DDBJ databases">
        <title>Whole genome sequencing of Borrelia miyamotoi strains isolated at the Russian territory.</title>
        <authorList>
            <person name="Kuleshov K.V."/>
            <person name="Platonov A.E."/>
            <person name="Goptar I.A."/>
            <person name="Shipulin G.A."/>
            <person name="Markelov M.L."/>
            <person name="Koetsveld J."/>
            <person name="Kolyasnikova N.M."/>
            <person name="Sarksyan D.S."/>
            <person name="Toporkova M.G."/>
            <person name="Hovius J.W."/>
        </authorList>
    </citation>
    <scope>NUCLEOTIDE SEQUENCE [LARGE SCALE GENOMIC DNA]</scope>
    <source>
        <strain evidence="3">Yekat-1</strain>
        <plasmid evidence="3">pYekat-1-lp70</plasmid>
    </source>
</reference>
<gene>
    <name evidence="1" type="ORF">CNO13_06580</name>
    <name evidence="2" type="ORF">EZU67_007065</name>
</gene>
<keyword evidence="2" id="KW-0614">Plasmid</keyword>
<reference evidence="1" key="3">
    <citation type="submission" date="2022-12" db="EMBL/GenBank/DDBJ databases">
        <title>Whole genome sequencing of Borrelia miyamotoi strains isolated at the Russian territory.</title>
        <authorList>
            <person name="Kuleshov K.V."/>
            <person name="Platonov A.E."/>
            <person name="Goptar I.A."/>
            <person name="Shipulin G.A."/>
            <person name="Markelov M.L."/>
            <person name="Koetsveld J."/>
            <person name="Kolyasnikova N.M."/>
            <person name="Sarksyan D.S."/>
            <person name="Toporkova M.G."/>
            <person name="Hovius J.W."/>
        </authorList>
    </citation>
    <scope>NUCLEOTIDE SEQUENCE</scope>
    <source>
        <strain evidence="1">Yekat-1</strain>
        <plasmid evidence="1">pYekat-1-lp70</plasmid>
    </source>
</reference>
<proteinExistence type="predicted"/>
<reference evidence="2" key="2">
    <citation type="submission" date="2022-12" db="EMBL/GenBank/DDBJ databases">
        <title>B. miyamotoi WGS.</title>
        <authorList>
            <person name="Kuleshov K.V."/>
            <person name="Hoornstra D."/>
            <person name="Hovius J.W."/>
            <person name="Platonov A.E."/>
            <person name="Telford S.R. III."/>
        </authorList>
    </citation>
    <scope>NUCLEOTIDE SEQUENCE</scope>
    <source>
        <strain evidence="2">Yekat-76</strain>
        <plasmid evidence="2">pYekat-76-lp70</plasmid>
    </source>
</reference>
<dbReference type="RefSeq" id="WP_255315145.1">
    <property type="nucleotide sequence ID" value="NZ_CP024207.2"/>
</dbReference>
<geneLocation type="plasmid" evidence="2 4">
    <name>pYekat-76-lp70</name>
</geneLocation>
<evidence type="ECO:0000313" key="4">
    <source>
        <dbReference type="Proteomes" id="UP000291995"/>
    </source>
</evidence>
<keyword evidence="3" id="KW-1185">Reference proteome</keyword>
<dbReference type="Proteomes" id="UP000291995">
    <property type="component" value="Plasmid pYekat-76-lp70"/>
</dbReference>
<geneLocation type="plasmid" evidence="1 3">
    <name>pYekat-1-lp70</name>
</geneLocation>
<evidence type="ECO:0000313" key="1">
    <source>
        <dbReference type="EMBL" id="WDE71668.1"/>
    </source>
</evidence>